<organism evidence="1 2">
    <name type="scientific">Dermacentor silvarum</name>
    <name type="common">Tick</name>
    <dbReference type="NCBI Taxonomy" id="543639"/>
    <lineage>
        <taxon>Eukaryota</taxon>
        <taxon>Metazoa</taxon>
        <taxon>Ecdysozoa</taxon>
        <taxon>Arthropoda</taxon>
        <taxon>Chelicerata</taxon>
        <taxon>Arachnida</taxon>
        <taxon>Acari</taxon>
        <taxon>Parasitiformes</taxon>
        <taxon>Ixodida</taxon>
        <taxon>Ixodoidea</taxon>
        <taxon>Ixodidae</taxon>
        <taxon>Rhipicephalinae</taxon>
        <taxon>Dermacentor</taxon>
    </lineage>
</organism>
<keyword evidence="2" id="KW-1185">Reference proteome</keyword>
<sequence>MADAGAAKSAELTNLVEDEDAVVVVEEAQTSGEMEDSAVSKTVRWQKKNFTPPLNIAFSGEETITQEEGDALTPFNYFSSYVPQSKIRPMVEKLHVTFSSFSDPETCQAVDEQMTPFKGGHPLKIYTVKKPRKLATRSGAELKFHKQLRNRWIAAVRRVNHDGKPWKPSKNARICSNHFYKGEPSRVPSDPDYVPSIFTYRPARSGVLPRQQRASRRQGAAKAVPNSAESVPLHAAKAAEALIDIPVVCQANALQKDLEQTRTALAESQKLAHYWKERYESSRERFLSVNLIWQPNAMPMAPDLNPQTCALKTPRRDMALTRRFTQRSWAFRALRRKVVLPFLPCSDGGLSLRRRIGGAAKDNAS</sequence>
<reference evidence="1" key="1">
    <citation type="submission" date="2020-05" db="EMBL/GenBank/DDBJ databases">
        <title>Large-scale comparative analyses of tick genomes elucidate their genetic diversity and vector capacities.</title>
        <authorList>
            <person name="Jia N."/>
            <person name="Wang J."/>
            <person name="Shi W."/>
            <person name="Du L."/>
            <person name="Sun Y."/>
            <person name="Zhan W."/>
            <person name="Jiang J."/>
            <person name="Wang Q."/>
            <person name="Zhang B."/>
            <person name="Ji P."/>
            <person name="Sakyi L.B."/>
            <person name="Cui X."/>
            <person name="Yuan T."/>
            <person name="Jiang B."/>
            <person name="Yang W."/>
            <person name="Lam T.T.-Y."/>
            <person name="Chang Q."/>
            <person name="Ding S."/>
            <person name="Wang X."/>
            <person name="Zhu J."/>
            <person name="Ruan X."/>
            <person name="Zhao L."/>
            <person name="Wei J."/>
            <person name="Que T."/>
            <person name="Du C."/>
            <person name="Cheng J."/>
            <person name="Dai P."/>
            <person name="Han X."/>
            <person name="Huang E."/>
            <person name="Gao Y."/>
            <person name="Liu J."/>
            <person name="Shao H."/>
            <person name="Ye R."/>
            <person name="Li L."/>
            <person name="Wei W."/>
            <person name="Wang X."/>
            <person name="Wang C."/>
            <person name="Yang T."/>
            <person name="Huo Q."/>
            <person name="Li W."/>
            <person name="Guo W."/>
            <person name="Chen H."/>
            <person name="Zhou L."/>
            <person name="Ni X."/>
            <person name="Tian J."/>
            <person name="Zhou Y."/>
            <person name="Sheng Y."/>
            <person name="Liu T."/>
            <person name="Pan Y."/>
            <person name="Xia L."/>
            <person name="Li J."/>
            <person name="Zhao F."/>
            <person name="Cao W."/>
        </authorList>
    </citation>
    <scope>NUCLEOTIDE SEQUENCE</scope>
    <source>
        <strain evidence="1">Dsil-2018</strain>
    </source>
</reference>
<protein>
    <submittedName>
        <fullName evidence="1">Uncharacterized protein</fullName>
    </submittedName>
</protein>
<comment type="caution">
    <text evidence="1">The sequence shown here is derived from an EMBL/GenBank/DDBJ whole genome shotgun (WGS) entry which is preliminary data.</text>
</comment>
<dbReference type="Proteomes" id="UP000821865">
    <property type="component" value="Chromosome 8"/>
</dbReference>
<proteinExistence type="predicted"/>
<gene>
    <name evidence="1" type="ORF">HPB49_014397</name>
</gene>
<dbReference type="EMBL" id="CM023477">
    <property type="protein sequence ID" value="KAH7937670.1"/>
    <property type="molecule type" value="Genomic_DNA"/>
</dbReference>
<evidence type="ECO:0000313" key="2">
    <source>
        <dbReference type="Proteomes" id="UP000821865"/>
    </source>
</evidence>
<accession>A0ACB8C9Y9</accession>
<evidence type="ECO:0000313" key="1">
    <source>
        <dbReference type="EMBL" id="KAH7937670.1"/>
    </source>
</evidence>
<name>A0ACB8C9Y9_DERSI</name>